<gene>
    <name evidence="2" type="ORF">GCM10010911_64680</name>
</gene>
<organism evidence="2 3">
    <name type="scientific">Paenibacillus nasutitermitis</name>
    <dbReference type="NCBI Taxonomy" id="1652958"/>
    <lineage>
        <taxon>Bacteria</taxon>
        <taxon>Bacillati</taxon>
        <taxon>Bacillota</taxon>
        <taxon>Bacilli</taxon>
        <taxon>Bacillales</taxon>
        <taxon>Paenibacillaceae</taxon>
        <taxon>Paenibacillus</taxon>
    </lineage>
</organism>
<sequence length="468" mass="54139">MDVVRGQTDVTAYPIEDTDRFLRNPAMGWAIYIDSFEKPFPDAEDYWRRQDPNIGMASLLYIRVPWSLMEPEEGCYAWQADDNYRRLIAMALERGLKLAFRVYMDSKDACRQATPQFVFDAGARGYVNETKQGMPFQTPYVLDAVFQAKLDRFVGAFAREYDKPGIVDFIDAQGLGWWGEMHNLNYLHGPQKKRAFQWIVRLYSGHFHHVLLGGQYGKGGFSYGLQEWAIREHGYVIRRDSFGSPIWFKEPDKRQIAKLWPSVPVFAENCYHTFAGRPEWYEGDGFQTLHDMMARVVQDAVDMHANTLDLRNPEDAELWMSTTPELVRDFALRCGYRFVLTEVTYPGEMAAGQEYVIRHTWKNAGVGKLPNDNRNWRNKYKLSFALLKRGDGTPVCRILADAEPAEWLQGVEYRYETLFACGDCPSDVYDLAVAIVNTEQRNEPEIRLALKGETLDRKWYIIGRTTII</sequence>
<protein>
    <recommendedName>
        <fullName evidence="1">DUF4832 domain-containing protein</fullName>
    </recommendedName>
</protein>
<reference evidence="2" key="2">
    <citation type="submission" date="2020-09" db="EMBL/GenBank/DDBJ databases">
        <authorList>
            <person name="Sun Q."/>
            <person name="Zhou Y."/>
        </authorList>
    </citation>
    <scope>NUCLEOTIDE SEQUENCE</scope>
    <source>
        <strain evidence="2">CGMCC 1.15178</strain>
    </source>
</reference>
<dbReference type="EMBL" id="BMHP01000009">
    <property type="protein sequence ID" value="GGD97004.1"/>
    <property type="molecule type" value="Genomic_DNA"/>
</dbReference>
<dbReference type="AlphaFoldDB" id="A0A916ZH16"/>
<name>A0A916ZH16_9BACL</name>
<dbReference type="InterPro" id="IPR017853">
    <property type="entry name" value="GH"/>
</dbReference>
<proteinExistence type="predicted"/>
<keyword evidence="3" id="KW-1185">Reference proteome</keyword>
<comment type="caution">
    <text evidence="2">The sequence shown here is derived from an EMBL/GenBank/DDBJ whole genome shotgun (WGS) entry which is preliminary data.</text>
</comment>
<feature type="domain" description="DUF4832" evidence="1">
    <location>
        <begin position="292"/>
        <end position="448"/>
    </location>
</feature>
<evidence type="ECO:0000313" key="3">
    <source>
        <dbReference type="Proteomes" id="UP000612456"/>
    </source>
</evidence>
<dbReference type="Gene3D" id="3.20.20.80">
    <property type="entry name" value="Glycosidases"/>
    <property type="match status" value="1"/>
</dbReference>
<evidence type="ECO:0000259" key="1">
    <source>
        <dbReference type="Pfam" id="PF16116"/>
    </source>
</evidence>
<dbReference type="InterPro" id="IPR032267">
    <property type="entry name" value="DUF4832"/>
</dbReference>
<reference evidence="2" key="1">
    <citation type="journal article" date="2014" name="Int. J. Syst. Evol. Microbiol.">
        <title>Complete genome sequence of Corynebacterium casei LMG S-19264T (=DSM 44701T), isolated from a smear-ripened cheese.</title>
        <authorList>
            <consortium name="US DOE Joint Genome Institute (JGI-PGF)"/>
            <person name="Walter F."/>
            <person name="Albersmeier A."/>
            <person name="Kalinowski J."/>
            <person name="Ruckert C."/>
        </authorList>
    </citation>
    <scope>NUCLEOTIDE SEQUENCE</scope>
    <source>
        <strain evidence="2">CGMCC 1.15178</strain>
    </source>
</reference>
<dbReference type="SUPFAM" id="SSF51445">
    <property type="entry name" value="(Trans)glycosidases"/>
    <property type="match status" value="1"/>
</dbReference>
<accession>A0A916ZH16</accession>
<dbReference type="Proteomes" id="UP000612456">
    <property type="component" value="Unassembled WGS sequence"/>
</dbReference>
<dbReference type="Pfam" id="PF16116">
    <property type="entry name" value="DUF4832"/>
    <property type="match status" value="1"/>
</dbReference>
<evidence type="ECO:0000313" key="2">
    <source>
        <dbReference type="EMBL" id="GGD97004.1"/>
    </source>
</evidence>
<dbReference type="RefSeq" id="WP_188999173.1">
    <property type="nucleotide sequence ID" value="NZ_BMHP01000009.1"/>
</dbReference>